<comment type="caution">
    <text evidence="1">The sequence shown here is derived from an EMBL/GenBank/DDBJ whole genome shotgun (WGS) entry which is preliminary data.</text>
</comment>
<evidence type="ECO:0000313" key="1">
    <source>
        <dbReference type="EMBL" id="GFC95656.1"/>
    </source>
</evidence>
<name>A0A699SDF5_TANCI</name>
<gene>
    <name evidence="1" type="ORF">Tci_867626</name>
</gene>
<proteinExistence type="predicted"/>
<feature type="non-terminal residue" evidence="1">
    <location>
        <position position="1"/>
    </location>
</feature>
<protein>
    <submittedName>
        <fullName evidence="1">Uncharacterized protein</fullName>
    </submittedName>
</protein>
<reference evidence="1" key="1">
    <citation type="journal article" date="2019" name="Sci. Rep.">
        <title>Draft genome of Tanacetum cinerariifolium, the natural source of mosquito coil.</title>
        <authorList>
            <person name="Yamashiro T."/>
            <person name="Shiraishi A."/>
            <person name="Satake H."/>
            <person name="Nakayama K."/>
        </authorList>
    </citation>
    <scope>NUCLEOTIDE SEQUENCE</scope>
</reference>
<dbReference type="EMBL" id="BKCJ011155672">
    <property type="protein sequence ID" value="GFC95656.1"/>
    <property type="molecule type" value="Genomic_DNA"/>
</dbReference>
<organism evidence="1">
    <name type="scientific">Tanacetum cinerariifolium</name>
    <name type="common">Dalmatian daisy</name>
    <name type="synonym">Chrysanthemum cinerariifolium</name>
    <dbReference type="NCBI Taxonomy" id="118510"/>
    <lineage>
        <taxon>Eukaryota</taxon>
        <taxon>Viridiplantae</taxon>
        <taxon>Streptophyta</taxon>
        <taxon>Embryophyta</taxon>
        <taxon>Tracheophyta</taxon>
        <taxon>Spermatophyta</taxon>
        <taxon>Magnoliopsida</taxon>
        <taxon>eudicotyledons</taxon>
        <taxon>Gunneridae</taxon>
        <taxon>Pentapetalae</taxon>
        <taxon>asterids</taxon>
        <taxon>campanulids</taxon>
        <taxon>Asterales</taxon>
        <taxon>Asteraceae</taxon>
        <taxon>Asteroideae</taxon>
        <taxon>Anthemideae</taxon>
        <taxon>Anthemidinae</taxon>
        <taxon>Tanacetum</taxon>
    </lineage>
</organism>
<accession>A0A699SDF5</accession>
<dbReference type="AlphaFoldDB" id="A0A699SDF5"/>
<sequence>IIPGPAGILQLAQLRKTAEIKEGGHKCEMLTQEVKVFHKDASTVNSGSGASTSKESYWVEEI</sequence>